<dbReference type="Proteomes" id="UP001060085">
    <property type="component" value="Linkage Group LG01"/>
</dbReference>
<organism evidence="1 2">
    <name type="scientific">Catharanthus roseus</name>
    <name type="common">Madagascar periwinkle</name>
    <name type="synonym">Vinca rosea</name>
    <dbReference type="NCBI Taxonomy" id="4058"/>
    <lineage>
        <taxon>Eukaryota</taxon>
        <taxon>Viridiplantae</taxon>
        <taxon>Streptophyta</taxon>
        <taxon>Embryophyta</taxon>
        <taxon>Tracheophyta</taxon>
        <taxon>Spermatophyta</taxon>
        <taxon>Magnoliopsida</taxon>
        <taxon>eudicotyledons</taxon>
        <taxon>Gunneridae</taxon>
        <taxon>Pentapetalae</taxon>
        <taxon>asterids</taxon>
        <taxon>lamiids</taxon>
        <taxon>Gentianales</taxon>
        <taxon>Apocynaceae</taxon>
        <taxon>Rauvolfioideae</taxon>
        <taxon>Vinceae</taxon>
        <taxon>Catharanthinae</taxon>
        <taxon>Catharanthus</taxon>
    </lineage>
</organism>
<evidence type="ECO:0000313" key="2">
    <source>
        <dbReference type="Proteomes" id="UP001060085"/>
    </source>
</evidence>
<keyword evidence="2" id="KW-1185">Reference proteome</keyword>
<gene>
    <name evidence="1" type="ORF">M9H77_00880</name>
</gene>
<sequence length="501" mass="57370">MNTQKEAYAENFKNYVGHKRRRSGDNIEGIADTFQGQWSDSGEEEYDENDASNQQGSHEDDDGDDESEDDCSEDYEYENEEGSGSADGDATSSSDDEPDDNSLLRHARKVYTQDSFHIFEHEYRKSQALFSEVIHHDYDNIRGLVIKYKPRRPFHYSTPYNVTATYIRSTAECSCNFFPMVGILCSHALNVFQCMEVKKIPDHYLLKWRMKSNGGSGSLHELSLLRRRRSHRSSDDCLRVSLCTGSIDRTVPEDGGLSNFDYVVPPILRHAKSVYSSSIYNIFKEEYMKSEYQFIHLVNEIMDQRGIVAKCIVFEPGHNRNFEVHAEATNGTVNCSCKNFDLSGILCSHALTVLDYLCIVRIPPQYIPPGFMKSKDILCQEKIHGTHFGEFEKYTRFRLLSSQYGTLLRMADSCDQMNLLANLTAKMSEDFSTKLKCLSKDIKMEDFPIATKEKVVKGLTKFFDDQLIKNFTYKKPETTRTPLFPVFPSSAKINRRHGATT</sequence>
<name>A0ACC0C4E0_CATRO</name>
<evidence type="ECO:0000313" key="1">
    <source>
        <dbReference type="EMBL" id="KAI5679653.1"/>
    </source>
</evidence>
<accession>A0ACC0C4E0</accession>
<protein>
    <submittedName>
        <fullName evidence="1">Uncharacterized protein</fullName>
    </submittedName>
</protein>
<proteinExistence type="predicted"/>
<reference evidence="2" key="1">
    <citation type="journal article" date="2023" name="Nat. Plants">
        <title>Single-cell RNA sequencing provides a high-resolution roadmap for understanding the multicellular compartmentation of specialized metabolism.</title>
        <authorList>
            <person name="Sun S."/>
            <person name="Shen X."/>
            <person name="Li Y."/>
            <person name="Li Y."/>
            <person name="Wang S."/>
            <person name="Li R."/>
            <person name="Zhang H."/>
            <person name="Shen G."/>
            <person name="Guo B."/>
            <person name="Wei J."/>
            <person name="Xu J."/>
            <person name="St-Pierre B."/>
            <person name="Chen S."/>
            <person name="Sun C."/>
        </authorList>
    </citation>
    <scope>NUCLEOTIDE SEQUENCE [LARGE SCALE GENOMIC DNA]</scope>
</reference>
<dbReference type="EMBL" id="CM044701">
    <property type="protein sequence ID" value="KAI5679653.1"/>
    <property type="molecule type" value="Genomic_DNA"/>
</dbReference>
<comment type="caution">
    <text evidence="1">The sequence shown here is derived from an EMBL/GenBank/DDBJ whole genome shotgun (WGS) entry which is preliminary data.</text>
</comment>